<dbReference type="SUPFAM" id="SSF50494">
    <property type="entry name" value="Trypsin-like serine proteases"/>
    <property type="match status" value="1"/>
</dbReference>
<dbReference type="Proteomes" id="UP000199004">
    <property type="component" value="Unassembled WGS sequence"/>
</dbReference>
<dbReference type="AlphaFoldDB" id="A0A1G9XCB3"/>
<gene>
    <name evidence="3" type="ORF">SAMN05192576_1327</name>
</gene>
<sequence>MTHTMLRRRGLRRRSRTLATLTSAMGLLLGAVALTSGPAGSAEPAGDCTDTFPLAGVTKGQLVEGLTVDSGVTPEPFSGEVLGVLESGIAPGLDMIIMELDSPAIQDAKGIWQGMSGSPVYDATDGRLIGAVAYGLAYGPSPIAGITPFEDMDDYLATAAGRPGRVEVGKTMAQRIAAHSDATTAQASQGLRQLPMPLGVSGLSAQRLSSLKDRRPYVSPQTYVVGEAGVAGAPTAEDIVAGGNIAASQSYGDITSAGVGTATQVCDGRVVGFGHPMVFSGDSTMSMHPADAIYVQADSLGAPFKVANLGAPVGTITDDHLTGITGSYGALPDSLTVTSDVTHGDRSREGTSHVTVPMAAAEVTFYQLIGNHDRVIDGIIRGTETQSWTIRGTDAGGVPFTAEFSDRYTSLYDVTFEASYELPDLVYGMSQIPGVTIEEVTSNAVVTDSTDRYTVGAVQQYRQGAWVTLGKKDPALVKAGGKLILRSLLRGPSGVETVTTSFTVPKRAQGTKGSLSFIGGNELYSEAAYQNSLSKILAGIDKMVRNDQVQVDLGLFGRNTEVTKSQVLGPFDLVVTGGRRVRVIVS</sequence>
<evidence type="ECO:0000313" key="3">
    <source>
        <dbReference type="EMBL" id="SDM94442.1"/>
    </source>
</evidence>
<feature type="chain" id="PRO_5011603756" evidence="1">
    <location>
        <begin position="42"/>
        <end position="586"/>
    </location>
</feature>
<dbReference type="InterPro" id="IPR008763">
    <property type="entry name" value="Peptidase_S55"/>
</dbReference>
<dbReference type="STRING" id="1005944.SAMN05192576_1327"/>
<reference evidence="3 4" key="1">
    <citation type="submission" date="2016-10" db="EMBL/GenBank/DDBJ databases">
        <authorList>
            <person name="de Groot N.N."/>
        </authorList>
    </citation>
    <scope>NUCLEOTIDE SEQUENCE [LARGE SCALE GENOMIC DNA]</scope>
    <source>
        <strain evidence="3 4">CGMCC 1.11147</strain>
    </source>
</reference>
<dbReference type="OrthoDB" id="9765242at2"/>
<accession>A0A1G9XCB3</accession>
<dbReference type="RefSeq" id="WP_143016106.1">
    <property type="nucleotide sequence ID" value="NZ_BKAE01000001.1"/>
</dbReference>
<feature type="domain" description="Peptidase S55" evidence="2">
    <location>
        <begin position="1"/>
        <end position="168"/>
    </location>
</feature>
<evidence type="ECO:0000256" key="1">
    <source>
        <dbReference type="SAM" id="SignalP"/>
    </source>
</evidence>
<dbReference type="PROSITE" id="PS51494">
    <property type="entry name" value="SPOIVB"/>
    <property type="match status" value="1"/>
</dbReference>
<feature type="signal peptide" evidence="1">
    <location>
        <begin position="1"/>
        <end position="41"/>
    </location>
</feature>
<evidence type="ECO:0000259" key="2">
    <source>
        <dbReference type="PROSITE" id="PS51494"/>
    </source>
</evidence>
<name>A0A1G9XCB3_9ACTN</name>
<keyword evidence="4" id="KW-1185">Reference proteome</keyword>
<organism evidence="3 4">
    <name type="scientific">Nocardioides szechwanensis</name>
    <dbReference type="NCBI Taxonomy" id="1005944"/>
    <lineage>
        <taxon>Bacteria</taxon>
        <taxon>Bacillati</taxon>
        <taxon>Actinomycetota</taxon>
        <taxon>Actinomycetes</taxon>
        <taxon>Propionibacteriales</taxon>
        <taxon>Nocardioidaceae</taxon>
        <taxon>Nocardioides</taxon>
    </lineage>
</organism>
<protein>
    <submittedName>
        <fullName evidence="3">SpoIVB peptidase S55</fullName>
    </submittedName>
</protein>
<evidence type="ECO:0000313" key="4">
    <source>
        <dbReference type="Proteomes" id="UP000199004"/>
    </source>
</evidence>
<dbReference type="EMBL" id="FNIC01000001">
    <property type="protein sequence ID" value="SDM94442.1"/>
    <property type="molecule type" value="Genomic_DNA"/>
</dbReference>
<proteinExistence type="predicted"/>
<dbReference type="InterPro" id="IPR009003">
    <property type="entry name" value="Peptidase_S1_PA"/>
</dbReference>
<keyword evidence="1" id="KW-0732">Signal</keyword>